<dbReference type="PANTHER" id="PTHR43283:SF7">
    <property type="entry name" value="BETA-LACTAMASE-RELATED DOMAIN-CONTAINING PROTEIN"/>
    <property type="match status" value="1"/>
</dbReference>
<protein>
    <submittedName>
        <fullName evidence="3">Serine hydrolase domain-containing protein</fullName>
        <ecNumber evidence="3">3.-.-.-</ecNumber>
    </submittedName>
</protein>
<reference evidence="3 4" key="1">
    <citation type="submission" date="2024-09" db="EMBL/GenBank/DDBJ databases">
        <authorList>
            <person name="Sun Q."/>
            <person name="Mori K."/>
        </authorList>
    </citation>
    <scope>NUCLEOTIDE SEQUENCE [LARGE SCALE GENOMIC DNA]</scope>
    <source>
        <strain evidence="3 4">NCAIM B.02415</strain>
    </source>
</reference>
<dbReference type="Proteomes" id="UP001589828">
    <property type="component" value="Unassembled WGS sequence"/>
</dbReference>
<feature type="signal peptide" evidence="1">
    <location>
        <begin position="1"/>
        <end position="20"/>
    </location>
</feature>
<evidence type="ECO:0000256" key="1">
    <source>
        <dbReference type="SAM" id="SignalP"/>
    </source>
</evidence>
<dbReference type="InterPro" id="IPR001466">
    <property type="entry name" value="Beta-lactam-related"/>
</dbReference>
<keyword evidence="3" id="KW-0378">Hydrolase</keyword>
<gene>
    <name evidence="3" type="ORF">ACFFGT_24535</name>
</gene>
<keyword evidence="4" id="KW-1185">Reference proteome</keyword>
<name>A0ABV6LD70_9SPHI</name>
<dbReference type="GO" id="GO:0016787">
    <property type="term" value="F:hydrolase activity"/>
    <property type="evidence" value="ECO:0007669"/>
    <property type="project" value="UniProtKB-KW"/>
</dbReference>
<evidence type="ECO:0000313" key="3">
    <source>
        <dbReference type="EMBL" id="MFC0517401.1"/>
    </source>
</evidence>
<dbReference type="InterPro" id="IPR050789">
    <property type="entry name" value="Diverse_Enzym_Activities"/>
</dbReference>
<comment type="caution">
    <text evidence="3">The sequence shown here is derived from an EMBL/GenBank/DDBJ whole genome shotgun (WGS) entry which is preliminary data.</text>
</comment>
<dbReference type="Gene3D" id="3.40.710.10">
    <property type="entry name" value="DD-peptidase/beta-lactamase superfamily"/>
    <property type="match status" value="1"/>
</dbReference>
<dbReference type="InterPro" id="IPR012338">
    <property type="entry name" value="Beta-lactam/transpept-like"/>
</dbReference>
<keyword evidence="1" id="KW-0732">Signal</keyword>
<dbReference type="Pfam" id="PF00144">
    <property type="entry name" value="Beta-lactamase"/>
    <property type="match status" value="1"/>
</dbReference>
<accession>A0ABV6LD70</accession>
<dbReference type="SUPFAM" id="SSF56601">
    <property type="entry name" value="beta-lactamase/transpeptidase-like"/>
    <property type="match status" value="1"/>
</dbReference>
<proteinExistence type="predicted"/>
<evidence type="ECO:0000259" key="2">
    <source>
        <dbReference type="Pfam" id="PF00144"/>
    </source>
</evidence>
<sequence>MKRYLLILSIIIAVASKTYAQTGNITEPEAITSAFQKNNIGKVVFEADTIPLDRLKQTDLVTGYEAKPANNLYMRLLLGNSLTNYQHSLQPSLNVEQLNQGNFQFTFYVDGKQAYQENLHKGANLPATKNTKTTIFVPLISNRGEDSWGRSLWGRFMARGGEDALTTGTHQLKIEVRPYVSIPDLKVGELIAQGGIRFTVPAIDPKDAELQPIKAGSGWQVSKEGFDTRKIMEMNALIAGNRFKQITSIVVIKNGKLLIEEYFNGSARDSLHNPRSVGKTFASTMMGIALHDGYIKSVNQTLKEFYHLKKYGNYSPQKENVTLKSLLTMSSVFDADDNKSDSPGNEENMYPTDDWVKFTLDLKTDSNKAAGKQWNYFTAGVVVLGDILNKSVPKRLDKYSAEKLFKPLGISNYRWQYTPQNVPNTAGGLQMRSLDYAKFGQLYKNGGSWNGKQVIPQSWVKESFTRHLTLPKDVVGEGFYGYLFWNKTYTVNNKAYETYYCSGNGGNKIFVFTDQPLVVIITAEAYNTPYAHPQVDKMMQDYILPAVLK</sequence>
<feature type="chain" id="PRO_5047538389" evidence="1">
    <location>
        <begin position="21"/>
        <end position="549"/>
    </location>
</feature>
<dbReference type="PANTHER" id="PTHR43283">
    <property type="entry name" value="BETA-LACTAMASE-RELATED"/>
    <property type="match status" value="1"/>
</dbReference>
<dbReference type="EC" id="3.-.-.-" evidence="3"/>
<evidence type="ECO:0000313" key="4">
    <source>
        <dbReference type="Proteomes" id="UP001589828"/>
    </source>
</evidence>
<dbReference type="EMBL" id="JBHLTS010000074">
    <property type="protein sequence ID" value="MFC0517401.1"/>
    <property type="molecule type" value="Genomic_DNA"/>
</dbReference>
<organism evidence="3 4">
    <name type="scientific">Mucilaginibacter angelicae</name>
    <dbReference type="NCBI Taxonomy" id="869718"/>
    <lineage>
        <taxon>Bacteria</taxon>
        <taxon>Pseudomonadati</taxon>
        <taxon>Bacteroidota</taxon>
        <taxon>Sphingobacteriia</taxon>
        <taxon>Sphingobacteriales</taxon>
        <taxon>Sphingobacteriaceae</taxon>
        <taxon>Mucilaginibacter</taxon>
    </lineage>
</organism>
<feature type="domain" description="Beta-lactamase-related" evidence="2">
    <location>
        <begin position="248"/>
        <end position="524"/>
    </location>
</feature>
<dbReference type="RefSeq" id="WP_377025154.1">
    <property type="nucleotide sequence ID" value="NZ_JBHLTS010000074.1"/>
</dbReference>